<evidence type="ECO:0000313" key="4">
    <source>
        <dbReference type="Proteomes" id="UP000032233"/>
    </source>
</evidence>
<organism evidence="3 4">
    <name type="scientific">Dethiosulfatarculus sandiegensis</name>
    <dbReference type="NCBI Taxonomy" id="1429043"/>
    <lineage>
        <taxon>Bacteria</taxon>
        <taxon>Pseudomonadati</taxon>
        <taxon>Thermodesulfobacteriota</taxon>
        <taxon>Desulfarculia</taxon>
        <taxon>Desulfarculales</taxon>
        <taxon>Desulfarculaceae</taxon>
        <taxon>Dethiosulfatarculus</taxon>
    </lineage>
</organism>
<dbReference type="SUPFAM" id="SSF81606">
    <property type="entry name" value="PP2C-like"/>
    <property type="match status" value="1"/>
</dbReference>
<dbReference type="InterPro" id="IPR036457">
    <property type="entry name" value="PPM-type-like_dom_sf"/>
</dbReference>
<dbReference type="InterPro" id="IPR015655">
    <property type="entry name" value="PP2C"/>
</dbReference>
<dbReference type="STRING" id="1429043.X474_06725"/>
<dbReference type="OrthoDB" id="5496340at2"/>
<dbReference type="Proteomes" id="UP000032233">
    <property type="component" value="Unassembled WGS sequence"/>
</dbReference>
<dbReference type="PROSITE" id="PS51746">
    <property type="entry name" value="PPM_2"/>
    <property type="match status" value="1"/>
</dbReference>
<dbReference type="Gene3D" id="3.60.40.10">
    <property type="entry name" value="PPM-type phosphatase domain"/>
    <property type="match status" value="1"/>
</dbReference>
<evidence type="ECO:0000313" key="3">
    <source>
        <dbReference type="EMBL" id="KIX14833.1"/>
    </source>
</evidence>
<dbReference type="AlphaFoldDB" id="A0A0D2HWT1"/>
<proteinExistence type="predicted"/>
<dbReference type="PANTHER" id="PTHR47992">
    <property type="entry name" value="PROTEIN PHOSPHATASE"/>
    <property type="match status" value="1"/>
</dbReference>
<dbReference type="SMART" id="SM00331">
    <property type="entry name" value="PP2C_SIG"/>
    <property type="match status" value="1"/>
</dbReference>
<dbReference type="InterPro" id="IPR001932">
    <property type="entry name" value="PPM-type_phosphatase-like_dom"/>
</dbReference>
<dbReference type="InParanoid" id="A0A0D2HWT1"/>
<dbReference type="EMBL" id="AZAC01000008">
    <property type="protein sequence ID" value="KIX14833.1"/>
    <property type="molecule type" value="Genomic_DNA"/>
</dbReference>
<dbReference type="CDD" id="cd00143">
    <property type="entry name" value="PP2Cc"/>
    <property type="match status" value="1"/>
</dbReference>
<dbReference type="GO" id="GO:0004722">
    <property type="term" value="F:protein serine/threonine phosphatase activity"/>
    <property type="evidence" value="ECO:0007669"/>
    <property type="project" value="InterPro"/>
</dbReference>
<comment type="caution">
    <text evidence="3">The sequence shown here is derived from an EMBL/GenBank/DDBJ whole genome shotgun (WGS) entry which is preliminary data.</text>
</comment>
<reference evidence="3 4" key="1">
    <citation type="submission" date="2013-11" db="EMBL/GenBank/DDBJ databases">
        <title>Metagenomic analysis of a methanogenic consortium involved in long chain n-alkane degradation.</title>
        <authorList>
            <person name="Davidova I.A."/>
            <person name="Callaghan A.V."/>
            <person name="Wawrik B."/>
            <person name="Pruitt S."/>
            <person name="Marks C."/>
            <person name="Duncan K.E."/>
            <person name="Suflita J.M."/>
        </authorList>
    </citation>
    <scope>NUCLEOTIDE SEQUENCE [LARGE SCALE GENOMIC DNA]</scope>
    <source>
        <strain evidence="3 4">SPR</strain>
    </source>
</reference>
<feature type="domain" description="PPM-type phosphatase" evidence="2">
    <location>
        <begin position="1"/>
        <end position="237"/>
    </location>
</feature>
<name>A0A0D2HWT1_9BACT</name>
<dbReference type="RefSeq" id="WP_052514918.1">
    <property type="nucleotide sequence ID" value="NZ_AZAC01000008.1"/>
</dbReference>
<dbReference type="Pfam" id="PF13672">
    <property type="entry name" value="PP2C_2"/>
    <property type="match status" value="1"/>
</dbReference>
<sequence>MTQWWGGTRQGLHRNENQDSFGQNPEQGLFVLSDGMGGHAGGGFASQKVVQSMLAPDPPDQTRGLRKWLDLSRRMQRAHSEVRDLAVEMGQDGNMGATAVCVWLNHGTYLLGSVGDSRGYLLRQGRLVQLTEDHTLMRKYQSQGVVTAEEAEVHPMRHVLLQAMGVDTVKPDVFEGELEKGDRFLLTSDGVHGVLSAQQIKTILGEADDPEKAGRALIAQVDLQEGQDDATVMVVFFEGEV</sequence>
<gene>
    <name evidence="3" type="ORF">X474_06725</name>
</gene>
<accession>A0A0D2HWT1</accession>
<feature type="region of interest" description="Disordered" evidence="1">
    <location>
        <begin position="1"/>
        <end position="28"/>
    </location>
</feature>
<dbReference type="PATRIC" id="fig|1429043.3.peg.1427"/>
<protein>
    <recommendedName>
        <fullName evidence="2">PPM-type phosphatase domain-containing protein</fullName>
    </recommendedName>
</protein>
<keyword evidence="4" id="KW-1185">Reference proteome</keyword>
<dbReference type="SMART" id="SM00332">
    <property type="entry name" value="PP2Cc"/>
    <property type="match status" value="1"/>
</dbReference>
<evidence type="ECO:0000256" key="1">
    <source>
        <dbReference type="SAM" id="MobiDB-lite"/>
    </source>
</evidence>
<evidence type="ECO:0000259" key="2">
    <source>
        <dbReference type="PROSITE" id="PS51746"/>
    </source>
</evidence>